<dbReference type="Proteomes" id="UP000018144">
    <property type="component" value="Unassembled WGS sequence"/>
</dbReference>
<evidence type="ECO:0000313" key="1">
    <source>
        <dbReference type="EMBL" id="CCX31811.1"/>
    </source>
</evidence>
<evidence type="ECO:0000313" key="2">
    <source>
        <dbReference type="Proteomes" id="UP000018144"/>
    </source>
</evidence>
<gene>
    <name evidence="1" type="ORF">PCON_11455</name>
</gene>
<proteinExistence type="predicted"/>
<name>U4LUN9_PYROM</name>
<protein>
    <submittedName>
        <fullName evidence="1">Uncharacterized protein</fullName>
    </submittedName>
</protein>
<sequence length="30" mass="3409">MRMSGAALLLAGFFRLRFQSDYRSGNLLNC</sequence>
<dbReference type="EMBL" id="HF935650">
    <property type="protein sequence ID" value="CCX31811.1"/>
    <property type="molecule type" value="Genomic_DNA"/>
</dbReference>
<organism evidence="1 2">
    <name type="scientific">Pyronema omphalodes (strain CBS 100304)</name>
    <name type="common">Pyronema confluens</name>
    <dbReference type="NCBI Taxonomy" id="1076935"/>
    <lineage>
        <taxon>Eukaryota</taxon>
        <taxon>Fungi</taxon>
        <taxon>Dikarya</taxon>
        <taxon>Ascomycota</taxon>
        <taxon>Pezizomycotina</taxon>
        <taxon>Pezizomycetes</taxon>
        <taxon>Pezizales</taxon>
        <taxon>Pyronemataceae</taxon>
        <taxon>Pyronema</taxon>
    </lineage>
</organism>
<dbReference type="AlphaFoldDB" id="U4LUN9"/>
<reference evidence="1 2" key="1">
    <citation type="journal article" date="2013" name="PLoS Genet.">
        <title>The genome and development-dependent transcriptomes of Pyronema confluens: a window into fungal evolution.</title>
        <authorList>
            <person name="Traeger S."/>
            <person name="Altegoer F."/>
            <person name="Freitag M."/>
            <person name="Gabaldon T."/>
            <person name="Kempken F."/>
            <person name="Kumar A."/>
            <person name="Marcet-Houben M."/>
            <person name="Poggeler S."/>
            <person name="Stajich J.E."/>
            <person name="Nowrousian M."/>
        </authorList>
    </citation>
    <scope>NUCLEOTIDE SEQUENCE [LARGE SCALE GENOMIC DNA]</scope>
    <source>
        <strain evidence="2">CBS 100304</strain>
        <tissue evidence="1">Vegetative mycelium</tissue>
    </source>
</reference>
<accession>U4LUN9</accession>
<keyword evidence="2" id="KW-1185">Reference proteome</keyword>